<dbReference type="Pfam" id="PF00654">
    <property type="entry name" value="Voltage_CLC"/>
    <property type="match status" value="1"/>
</dbReference>
<accession>A0ABQ6MDM8</accession>
<organism evidence="14 15">
    <name type="scientific">Tetraparma gracilis</name>
    <dbReference type="NCBI Taxonomy" id="2962635"/>
    <lineage>
        <taxon>Eukaryota</taxon>
        <taxon>Sar</taxon>
        <taxon>Stramenopiles</taxon>
        <taxon>Ochrophyta</taxon>
        <taxon>Bolidophyceae</taxon>
        <taxon>Parmales</taxon>
        <taxon>Triparmaceae</taxon>
        <taxon>Tetraparma</taxon>
    </lineage>
</organism>
<feature type="transmembrane region" description="Helical" evidence="11">
    <location>
        <begin position="221"/>
        <end position="244"/>
    </location>
</feature>
<reference evidence="14 15" key="1">
    <citation type="journal article" date="2023" name="Commun. Biol.">
        <title>Genome analysis of Parmales, the sister group of diatoms, reveals the evolutionary specialization of diatoms from phago-mixotrophs to photoautotrophs.</title>
        <authorList>
            <person name="Ban H."/>
            <person name="Sato S."/>
            <person name="Yoshikawa S."/>
            <person name="Yamada K."/>
            <person name="Nakamura Y."/>
            <person name="Ichinomiya M."/>
            <person name="Sato N."/>
            <person name="Blanc-Mathieu R."/>
            <person name="Endo H."/>
            <person name="Kuwata A."/>
            <person name="Ogata H."/>
        </authorList>
    </citation>
    <scope>NUCLEOTIDE SEQUENCE [LARGE SCALE GENOMIC DNA]</scope>
</reference>
<evidence type="ECO:0000313" key="14">
    <source>
        <dbReference type="EMBL" id="GMI24302.1"/>
    </source>
</evidence>
<keyword evidence="9 11" id="KW-0868">Chloride</keyword>
<keyword evidence="5 11" id="KW-1133">Transmembrane helix</keyword>
<comment type="subcellular location">
    <subcellularLocation>
        <location evidence="1 11">Membrane</location>
        <topology evidence="1 11">Multi-pass membrane protein</topology>
    </subcellularLocation>
</comment>
<evidence type="ECO:0000256" key="7">
    <source>
        <dbReference type="ARBA" id="ARBA00023122"/>
    </source>
</evidence>
<dbReference type="PROSITE" id="PS51371">
    <property type="entry name" value="CBS"/>
    <property type="match status" value="1"/>
</dbReference>
<dbReference type="Proteomes" id="UP001165060">
    <property type="component" value="Unassembled WGS sequence"/>
</dbReference>
<feature type="transmembrane region" description="Helical" evidence="11">
    <location>
        <begin position="58"/>
        <end position="79"/>
    </location>
</feature>
<feature type="transmembrane region" description="Helical" evidence="11">
    <location>
        <begin position="108"/>
        <end position="128"/>
    </location>
</feature>
<evidence type="ECO:0000256" key="2">
    <source>
        <dbReference type="ARBA" id="ARBA00022448"/>
    </source>
</evidence>
<evidence type="ECO:0000256" key="3">
    <source>
        <dbReference type="ARBA" id="ARBA00022692"/>
    </source>
</evidence>
<keyword evidence="8 11" id="KW-0472">Membrane</keyword>
<dbReference type="InterPro" id="IPR001807">
    <property type="entry name" value="ClC"/>
</dbReference>
<evidence type="ECO:0000256" key="1">
    <source>
        <dbReference type="ARBA" id="ARBA00004141"/>
    </source>
</evidence>
<evidence type="ECO:0000256" key="11">
    <source>
        <dbReference type="RuleBase" id="RU361221"/>
    </source>
</evidence>
<evidence type="ECO:0000256" key="6">
    <source>
        <dbReference type="ARBA" id="ARBA00023065"/>
    </source>
</evidence>
<keyword evidence="4" id="KW-0677">Repeat</keyword>
<keyword evidence="7 10" id="KW-0129">CBS domain</keyword>
<keyword evidence="2 11" id="KW-0813">Transport</keyword>
<feature type="transmembrane region" description="Helical" evidence="11">
    <location>
        <begin position="310"/>
        <end position="330"/>
    </location>
</feature>
<feature type="transmembrane region" description="Helical" evidence="11">
    <location>
        <begin position="441"/>
        <end position="461"/>
    </location>
</feature>
<evidence type="ECO:0000313" key="15">
    <source>
        <dbReference type="Proteomes" id="UP001165060"/>
    </source>
</evidence>
<evidence type="ECO:0000256" key="8">
    <source>
        <dbReference type="ARBA" id="ARBA00023136"/>
    </source>
</evidence>
<dbReference type="Gene3D" id="3.10.580.10">
    <property type="entry name" value="CBS-domain"/>
    <property type="match status" value="2"/>
</dbReference>
<name>A0ABQ6MDM8_9STRA</name>
<feature type="compositionally biased region" description="Basic and acidic residues" evidence="12">
    <location>
        <begin position="21"/>
        <end position="32"/>
    </location>
</feature>
<dbReference type="InterPro" id="IPR014743">
    <property type="entry name" value="Cl-channel_core"/>
</dbReference>
<dbReference type="SUPFAM" id="SSF54631">
    <property type="entry name" value="CBS-domain pair"/>
    <property type="match status" value="1"/>
</dbReference>
<evidence type="ECO:0000256" key="5">
    <source>
        <dbReference type="ARBA" id="ARBA00022989"/>
    </source>
</evidence>
<dbReference type="PANTHER" id="PTHR11689">
    <property type="entry name" value="CHLORIDE CHANNEL PROTEIN CLC FAMILY MEMBER"/>
    <property type="match status" value="1"/>
</dbReference>
<feature type="transmembrane region" description="Helical" evidence="11">
    <location>
        <begin position="350"/>
        <end position="371"/>
    </location>
</feature>
<dbReference type="SUPFAM" id="SSF81340">
    <property type="entry name" value="Clc chloride channel"/>
    <property type="match status" value="1"/>
</dbReference>
<comment type="similarity">
    <text evidence="11">Belongs to the chloride channel (TC 2.A.49) family.</text>
</comment>
<keyword evidence="3 11" id="KW-0812">Transmembrane</keyword>
<feature type="transmembrane region" description="Helical" evidence="11">
    <location>
        <begin position="501"/>
        <end position="525"/>
    </location>
</feature>
<evidence type="ECO:0000256" key="10">
    <source>
        <dbReference type="PROSITE-ProRule" id="PRU00703"/>
    </source>
</evidence>
<dbReference type="Pfam" id="PF00571">
    <property type="entry name" value="CBS"/>
    <property type="match status" value="2"/>
</dbReference>
<dbReference type="PRINTS" id="PR00762">
    <property type="entry name" value="CLCHANNEL"/>
</dbReference>
<dbReference type="CDD" id="cd04591">
    <property type="entry name" value="CBS_pair_voltage-gated_CLC_euk_bac"/>
    <property type="match status" value="1"/>
</dbReference>
<evidence type="ECO:0000259" key="13">
    <source>
        <dbReference type="PROSITE" id="PS51371"/>
    </source>
</evidence>
<feature type="compositionally biased region" description="Basic and acidic residues" evidence="12">
    <location>
        <begin position="771"/>
        <end position="788"/>
    </location>
</feature>
<evidence type="ECO:0000256" key="9">
    <source>
        <dbReference type="ARBA" id="ARBA00023214"/>
    </source>
</evidence>
<dbReference type="InterPro" id="IPR000644">
    <property type="entry name" value="CBS_dom"/>
</dbReference>
<evidence type="ECO:0000256" key="12">
    <source>
        <dbReference type="SAM" id="MobiDB-lite"/>
    </source>
</evidence>
<proteinExistence type="inferred from homology"/>
<dbReference type="Gene3D" id="1.10.3080.10">
    <property type="entry name" value="Clc chloride channel"/>
    <property type="match status" value="1"/>
</dbReference>
<feature type="domain" description="CBS" evidence="13">
    <location>
        <begin position="696"/>
        <end position="754"/>
    </location>
</feature>
<feature type="region of interest" description="Disordered" evidence="12">
    <location>
        <begin position="1"/>
        <end position="36"/>
    </location>
</feature>
<dbReference type="InterPro" id="IPR046342">
    <property type="entry name" value="CBS_dom_sf"/>
</dbReference>
<comment type="caution">
    <text evidence="14">The sequence shown here is derived from an EMBL/GenBank/DDBJ whole genome shotgun (WGS) entry which is preliminary data.</text>
</comment>
<keyword evidence="6 11" id="KW-0406">Ion transport</keyword>
<keyword evidence="15" id="KW-1185">Reference proteome</keyword>
<dbReference type="InterPro" id="IPR051280">
    <property type="entry name" value="Cl-channel/antiporter"/>
</dbReference>
<dbReference type="EMBL" id="BRYB01000163">
    <property type="protein sequence ID" value="GMI24302.1"/>
    <property type="molecule type" value="Genomic_DNA"/>
</dbReference>
<evidence type="ECO:0000256" key="4">
    <source>
        <dbReference type="ARBA" id="ARBA00022737"/>
    </source>
</evidence>
<dbReference type="PANTHER" id="PTHR11689:SF136">
    <property type="entry name" value="H(+)_CL(-) EXCHANGE TRANSPORTER 7"/>
    <property type="match status" value="1"/>
</dbReference>
<comment type="caution">
    <text evidence="11">Lacks conserved residue(s) required for the propagation of feature annotation.</text>
</comment>
<protein>
    <recommendedName>
        <fullName evidence="11">Chloride channel protein</fullName>
    </recommendedName>
</protein>
<gene>
    <name evidence="14" type="ORF">TeGR_g15133</name>
</gene>
<feature type="region of interest" description="Disordered" evidence="12">
    <location>
        <begin position="762"/>
        <end position="788"/>
    </location>
</feature>
<sequence>MHHTVAQHHAPNVTPPSVESHNYEPDESEVWRSHNSLKQSRDRGQWWTSGKQRSMKRWVLTLCIGIIQGLVAYVCNMATRKLSAIKYDHVNEILQEERAGDAWSGKSYFVFLFYQTFFVTLATGMAWLEPMAIGSGIPEVKCFLNGIALPRIVRLKTLFCKVLGVTFSVAAGLPVGKEGPMVHSGAVVAAGISQGKSSLFGYDTSFSKQEEFRNDREKRDFVACGAAAGVCSAFSAPIGGVLFALEEGASYWSTKLTWRVFFCSMMTLLTLYTVKNLDSWWGQASTEKLFSFGEFNKITNGTVNFSIWELFLFIIIGCLGGLIGACFNATNEQITIWRMANVNHSKSRRFLEVLAVSFLVTTFSYLTPLIWGRCTQLPQDIEDWSDQEKDLVAALVPFHCKAGEEYNEVASLMFTEADMAIKQLFHFREAGEDDVSTFSSAALFLFFLPYISLATIVYGIAVPSGLFVPSLLSGAAFGRLCGHLLHKLDHTQGTFADSGSYALMGAAACLGGMARMTISLTVILLEATGDMQYVLPLMLTLMAARFTGNVFNEGLYDIHIHLKRIPWLDQDVPEIAEHHEILAGQVMSSDVKCVTPVERVGVVHDLLSSCEHGCYPIVDERGVLFGTISRSVLCTLLKEKAFSKPSETGENFGPRRVSPLISWAKIESVYPRYPTVHDAQLNPEDRSCLVDLRPYANTAAYSINETASIQRTYRLFRTLGLRHLCVTNHNNQLVGVITRKDLLPEAMLESLIRVRGNPGAGHVDISNGGAGRRDDALDTRNGMESHQL</sequence>
<dbReference type="SMART" id="SM00116">
    <property type="entry name" value="CBS"/>
    <property type="match status" value="2"/>
</dbReference>